<organism evidence="13 14">
    <name type="scientific">Archangium lansingense</name>
    <dbReference type="NCBI Taxonomy" id="2995310"/>
    <lineage>
        <taxon>Bacteria</taxon>
        <taxon>Pseudomonadati</taxon>
        <taxon>Myxococcota</taxon>
        <taxon>Myxococcia</taxon>
        <taxon>Myxococcales</taxon>
        <taxon>Cystobacterineae</taxon>
        <taxon>Archangiaceae</taxon>
        <taxon>Archangium</taxon>
    </lineage>
</organism>
<proteinExistence type="inferred from homology"/>
<reference evidence="13 14" key="1">
    <citation type="submission" date="2022-11" db="EMBL/GenBank/DDBJ databases">
        <title>Minimal conservation of predation-associated metabolite biosynthetic gene clusters underscores biosynthetic potential of Myxococcota including descriptions for ten novel species: Archangium lansinium sp. nov., Myxococcus landrumus sp. nov., Nannocystis bai.</title>
        <authorList>
            <person name="Ahearne A."/>
            <person name="Stevens C."/>
            <person name="Phillips K."/>
        </authorList>
    </citation>
    <scope>NUCLEOTIDE SEQUENCE [LARGE SCALE GENOMIC DNA]</scope>
    <source>
        <strain evidence="13 14">MIWBW</strain>
    </source>
</reference>
<evidence type="ECO:0000256" key="7">
    <source>
        <dbReference type="ARBA" id="ARBA00022519"/>
    </source>
</evidence>
<dbReference type="Pfam" id="PF03379">
    <property type="entry name" value="CcmB"/>
    <property type="match status" value="1"/>
</dbReference>
<keyword evidence="7" id="KW-0997">Cell inner membrane</keyword>
<keyword evidence="14" id="KW-1185">Reference proteome</keyword>
<evidence type="ECO:0000256" key="8">
    <source>
        <dbReference type="ARBA" id="ARBA00022692"/>
    </source>
</evidence>
<name>A0ABT4ABW1_9BACT</name>
<evidence type="ECO:0000256" key="10">
    <source>
        <dbReference type="ARBA" id="ARBA00022989"/>
    </source>
</evidence>
<dbReference type="Proteomes" id="UP001207654">
    <property type="component" value="Unassembled WGS sequence"/>
</dbReference>
<evidence type="ECO:0000256" key="5">
    <source>
        <dbReference type="ARBA" id="ARBA00022448"/>
    </source>
</evidence>
<keyword evidence="9" id="KW-0201">Cytochrome c-type biogenesis</keyword>
<keyword evidence="11 12" id="KW-0472">Membrane</keyword>
<evidence type="ECO:0000256" key="6">
    <source>
        <dbReference type="ARBA" id="ARBA00022475"/>
    </source>
</evidence>
<feature type="transmembrane region" description="Helical" evidence="12">
    <location>
        <begin position="101"/>
        <end position="131"/>
    </location>
</feature>
<dbReference type="InterPro" id="IPR003544">
    <property type="entry name" value="Cyt_c_biogenesis_CcmB"/>
</dbReference>
<keyword evidence="10 12" id="KW-1133">Transmembrane helix</keyword>
<evidence type="ECO:0000256" key="11">
    <source>
        <dbReference type="ARBA" id="ARBA00023136"/>
    </source>
</evidence>
<dbReference type="RefSeq" id="WP_267537905.1">
    <property type="nucleotide sequence ID" value="NZ_JAPNKA010000001.1"/>
</dbReference>
<evidence type="ECO:0000256" key="4">
    <source>
        <dbReference type="ARBA" id="ARBA00016452"/>
    </source>
</evidence>
<dbReference type="PIRSF" id="PIRSF002764">
    <property type="entry name" value="CcmB"/>
    <property type="match status" value="1"/>
</dbReference>
<comment type="subcellular location">
    <subcellularLocation>
        <location evidence="2">Cell inner membrane</location>
        <topology evidence="2">Multi-pass membrane protein</topology>
    </subcellularLocation>
</comment>
<keyword evidence="5" id="KW-0813">Transport</keyword>
<sequence>MRKVRPISLLKTVGVLLAKDLLIEWRTRARLNALIFFALATLLLFSFAVGPDTKVLARNAGGYLWLALLFSSVLALGESFRVEQENLTLDGLRLAPADARAIFLSKALGNALLLMLLGALLIPVMVALYGVNVAMGLGSFAATVTLGCMAISAPGTVYSAIASNARARDVLLPLLLFPLIIPALLAAAKATSLVLQGDPMNQLGSWYGLLIGFNLIYWGLGFLLFPRVIED</sequence>
<accession>A0ABT4ABW1</accession>
<gene>
    <name evidence="13" type="ORF">OV287_32385</name>
</gene>
<feature type="transmembrane region" description="Helical" evidence="12">
    <location>
        <begin position="206"/>
        <end position="225"/>
    </location>
</feature>
<comment type="similarity">
    <text evidence="3">Belongs to the CcmB/CycW/HelB family.</text>
</comment>
<evidence type="ECO:0000256" key="1">
    <source>
        <dbReference type="ARBA" id="ARBA00002442"/>
    </source>
</evidence>
<evidence type="ECO:0000256" key="12">
    <source>
        <dbReference type="SAM" id="Phobius"/>
    </source>
</evidence>
<evidence type="ECO:0000256" key="2">
    <source>
        <dbReference type="ARBA" id="ARBA00004429"/>
    </source>
</evidence>
<keyword evidence="6" id="KW-1003">Cell membrane</keyword>
<dbReference type="PANTHER" id="PTHR30070:SF1">
    <property type="entry name" value="CYTOCHROME C BIOGENESIS B-RELATED"/>
    <property type="match status" value="1"/>
</dbReference>
<feature type="transmembrane region" description="Helical" evidence="12">
    <location>
        <begin position="137"/>
        <end position="158"/>
    </location>
</feature>
<feature type="transmembrane region" description="Helical" evidence="12">
    <location>
        <begin position="62"/>
        <end position="80"/>
    </location>
</feature>
<comment type="caution">
    <text evidence="13">The sequence shown here is derived from an EMBL/GenBank/DDBJ whole genome shotgun (WGS) entry which is preliminary data.</text>
</comment>
<feature type="transmembrane region" description="Helical" evidence="12">
    <location>
        <begin position="31"/>
        <end position="50"/>
    </location>
</feature>
<dbReference type="PRINTS" id="PR01414">
    <property type="entry name" value="CCMBBIOGNSIS"/>
</dbReference>
<evidence type="ECO:0000313" key="14">
    <source>
        <dbReference type="Proteomes" id="UP001207654"/>
    </source>
</evidence>
<feature type="transmembrane region" description="Helical" evidence="12">
    <location>
        <begin position="170"/>
        <end position="194"/>
    </location>
</feature>
<evidence type="ECO:0000256" key="3">
    <source>
        <dbReference type="ARBA" id="ARBA00010544"/>
    </source>
</evidence>
<dbReference type="EMBL" id="JAPNKA010000001">
    <property type="protein sequence ID" value="MCY1079170.1"/>
    <property type="molecule type" value="Genomic_DNA"/>
</dbReference>
<evidence type="ECO:0000313" key="13">
    <source>
        <dbReference type="EMBL" id="MCY1079170.1"/>
    </source>
</evidence>
<comment type="function">
    <text evidence="1">Required for the export of heme to the periplasm for the biogenesis of c-type cytochromes.</text>
</comment>
<evidence type="ECO:0000256" key="9">
    <source>
        <dbReference type="ARBA" id="ARBA00022748"/>
    </source>
</evidence>
<dbReference type="InterPro" id="IPR026031">
    <property type="entry name" value="Cyt_c_CcmB_bac"/>
</dbReference>
<dbReference type="PANTHER" id="PTHR30070">
    <property type="entry name" value="HEME EXPORTER PROTEIN B"/>
    <property type="match status" value="1"/>
</dbReference>
<keyword evidence="8 12" id="KW-0812">Transmembrane</keyword>
<protein>
    <recommendedName>
        <fullName evidence="4">Heme exporter protein B</fullName>
    </recommendedName>
</protein>